<feature type="DNA-binding region" description="H-T-H motif" evidence="4">
    <location>
        <begin position="32"/>
        <end position="51"/>
    </location>
</feature>
<comment type="caution">
    <text evidence="7">The sequence shown here is derived from an EMBL/GenBank/DDBJ whole genome shotgun (WGS) entry which is preliminary data.</text>
</comment>
<keyword evidence="8" id="KW-1185">Reference proteome</keyword>
<dbReference type="Pfam" id="PF00440">
    <property type="entry name" value="TetR_N"/>
    <property type="match status" value="1"/>
</dbReference>
<evidence type="ECO:0000256" key="5">
    <source>
        <dbReference type="SAM" id="MobiDB-lite"/>
    </source>
</evidence>
<keyword evidence="1" id="KW-0805">Transcription regulation</keyword>
<evidence type="ECO:0000256" key="3">
    <source>
        <dbReference type="ARBA" id="ARBA00023163"/>
    </source>
</evidence>
<feature type="domain" description="HTH tetR-type" evidence="6">
    <location>
        <begin position="9"/>
        <end position="69"/>
    </location>
</feature>
<accession>A0A7W5UVJ2</accession>
<evidence type="ECO:0000256" key="2">
    <source>
        <dbReference type="ARBA" id="ARBA00023125"/>
    </source>
</evidence>
<dbReference type="Gene3D" id="1.10.357.10">
    <property type="entry name" value="Tetracycline Repressor, domain 2"/>
    <property type="match status" value="1"/>
</dbReference>
<evidence type="ECO:0000313" key="8">
    <source>
        <dbReference type="Proteomes" id="UP000579945"/>
    </source>
</evidence>
<dbReference type="AlphaFoldDB" id="A0A7W5UVJ2"/>
<dbReference type="GeneID" id="95387881"/>
<dbReference type="SUPFAM" id="SSF46689">
    <property type="entry name" value="Homeodomain-like"/>
    <property type="match status" value="1"/>
</dbReference>
<dbReference type="PANTHER" id="PTHR47506:SF1">
    <property type="entry name" value="HTH-TYPE TRANSCRIPTIONAL REGULATOR YJDC"/>
    <property type="match status" value="1"/>
</dbReference>
<gene>
    <name evidence="7" type="ORF">FHR33_001317</name>
</gene>
<evidence type="ECO:0000313" key="7">
    <source>
        <dbReference type="EMBL" id="MBB3725457.1"/>
    </source>
</evidence>
<dbReference type="InterPro" id="IPR049484">
    <property type="entry name" value="Rv0078-like_C"/>
</dbReference>
<dbReference type="InterPro" id="IPR001647">
    <property type="entry name" value="HTH_TetR"/>
</dbReference>
<dbReference type="GO" id="GO:0003677">
    <property type="term" value="F:DNA binding"/>
    <property type="evidence" value="ECO:0007669"/>
    <property type="project" value="UniProtKB-UniRule"/>
</dbReference>
<protein>
    <submittedName>
        <fullName evidence="7">AcrR family transcriptional regulator</fullName>
    </submittedName>
</protein>
<keyword evidence="3" id="KW-0804">Transcription</keyword>
<feature type="region of interest" description="Disordered" evidence="5">
    <location>
        <begin position="189"/>
        <end position="212"/>
    </location>
</feature>
<organism evidence="7 8">
    <name type="scientific">Nonomuraea dietziae</name>
    <dbReference type="NCBI Taxonomy" id="65515"/>
    <lineage>
        <taxon>Bacteria</taxon>
        <taxon>Bacillati</taxon>
        <taxon>Actinomycetota</taxon>
        <taxon>Actinomycetes</taxon>
        <taxon>Streptosporangiales</taxon>
        <taxon>Streptosporangiaceae</taxon>
        <taxon>Nonomuraea</taxon>
    </lineage>
</organism>
<dbReference type="PRINTS" id="PR00455">
    <property type="entry name" value="HTHTETR"/>
</dbReference>
<dbReference type="EMBL" id="JACIBV010000001">
    <property type="protein sequence ID" value="MBB3725457.1"/>
    <property type="molecule type" value="Genomic_DNA"/>
</dbReference>
<reference evidence="7 8" key="1">
    <citation type="submission" date="2020-08" db="EMBL/GenBank/DDBJ databases">
        <title>Sequencing the genomes of 1000 actinobacteria strains.</title>
        <authorList>
            <person name="Klenk H.-P."/>
        </authorList>
    </citation>
    <scope>NUCLEOTIDE SEQUENCE [LARGE SCALE GENOMIC DNA]</scope>
    <source>
        <strain evidence="7 8">DSM 44320</strain>
    </source>
</reference>
<proteinExistence type="predicted"/>
<sequence length="212" mass="23208">MNLKAERGAATRDRVLGIATRLFSEHGYDGTSIEMVLHESALSRGALYHHFAGKDALFEAVFEAVETRIGREIAATVTSGASAEQALREGSLAWIRLAGDKVIQRIVLIDAPSVLGWEKWRELEARHAFGMLKRTLRATRAVREEYLEIHAHMLLAAINEIALLVARTGQTEQAERAVEDFLARLLDGERPGQGPGALAASDLAERDAPTTT</sequence>
<dbReference type="PROSITE" id="PS50977">
    <property type="entry name" value="HTH_TETR_2"/>
    <property type="match status" value="1"/>
</dbReference>
<evidence type="ECO:0000259" key="6">
    <source>
        <dbReference type="PROSITE" id="PS50977"/>
    </source>
</evidence>
<dbReference type="PANTHER" id="PTHR47506">
    <property type="entry name" value="TRANSCRIPTIONAL REGULATORY PROTEIN"/>
    <property type="match status" value="1"/>
</dbReference>
<feature type="compositionally biased region" description="Basic and acidic residues" evidence="5">
    <location>
        <begin position="203"/>
        <end position="212"/>
    </location>
</feature>
<dbReference type="InterPro" id="IPR009057">
    <property type="entry name" value="Homeodomain-like_sf"/>
</dbReference>
<dbReference type="Proteomes" id="UP000579945">
    <property type="component" value="Unassembled WGS sequence"/>
</dbReference>
<dbReference type="InterPro" id="IPR023772">
    <property type="entry name" value="DNA-bd_HTH_TetR-type_CS"/>
</dbReference>
<dbReference type="Pfam" id="PF21351">
    <property type="entry name" value="TetR_C_41"/>
    <property type="match status" value="1"/>
</dbReference>
<name>A0A7W5UVJ2_9ACTN</name>
<dbReference type="PROSITE" id="PS01081">
    <property type="entry name" value="HTH_TETR_1"/>
    <property type="match status" value="1"/>
</dbReference>
<evidence type="ECO:0000256" key="4">
    <source>
        <dbReference type="PROSITE-ProRule" id="PRU00335"/>
    </source>
</evidence>
<evidence type="ECO:0000256" key="1">
    <source>
        <dbReference type="ARBA" id="ARBA00023015"/>
    </source>
</evidence>
<keyword evidence="2 4" id="KW-0238">DNA-binding</keyword>
<dbReference type="RefSeq" id="WP_183644815.1">
    <property type="nucleotide sequence ID" value="NZ_JACIBV010000001.1"/>
</dbReference>